<evidence type="ECO:0000313" key="3">
    <source>
        <dbReference type="Proteomes" id="UP000238350"/>
    </source>
</evidence>
<organism evidence="2 3">
    <name type="scientific">Wickerhamiella sorbophila</name>
    <dbReference type="NCBI Taxonomy" id="45607"/>
    <lineage>
        <taxon>Eukaryota</taxon>
        <taxon>Fungi</taxon>
        <taxon>Dikarya</taxon>
        <taxon>Ascomycota</taxon>
        <taxon>Saccharomycotina</taxon>
        <taxon>Dipodascomycetes</taxon>
        <taxon>Dipodascales</taxon>
        <taxon>Trichomonascaceae</taxon>
        <taxon>Wickerhamiella</taxon>
    </lineage>
</organism>
<dbReference type="EMBL" id="NDIQ01000022">
    <property type="protein sequence ID" value="PRT55661.1"/>
    <property type="molecule type" value="Genomic_DNA"/>
</dbReference>
<evidence type="ECO:0000259" key="1">
    <source>
        <dbReference type="Pfam" id="PF01738"/>
    </source>
</evidence>
<dbReference type="SUPFAM" id="SSF53474">
    <property type="entry name" value="alpha/beta-Hydrolases"/>
    <property type="match status" value="1"/>
</dbReference>
<dbReference type="PANTHER" id="PTHR17630">
    <property type="entry name" value="DIENELACTONE HYDROLASE"/>
    <property type="match status" value="1"/>
</dbReference>
<protein>
    <submittedName>
        <fullName evidence="2">Protein AIM2</fullName>
    </submittedName>
</protein>
<name>A0A2T0FKZ5_9ASCO</name>
<dbReference type="GO" id="GO:0016787">
    <property type="term" value="F:hydrolase activity"/>
    <property type="evidence" value="ECO:0007669"/>
    <property type="project" value="InterPro"/>
</dbReference>
<dbReference type="STRING" id="45607.A0A2T0FKZ5"/>
<dbReference type="RefSeq" id="XP_024665606.1">
    <property type="nucleotide sequence ID" value="XM_024809838.1"/>
</dbReference>
<dbReference type="InterPro" id="IPR029058">
    <property type="entry name" value="AB_hydrolase_fold"/>
</dbReference>
<dbReference type="Proteomes" id="UP000238350">
    <property type="component" value="Unassembled WGS sequence"/>
</dbReference>
<dbReference type="InterPro" id="IPR002925">
    <property type="entry name" value="Dienelactn_hydro"/>
</dbReference>
<dbReference type="OrthoDB" id="17560at2759"/>
<reference evidence="2 3" key="1">
    <citation type="submission" date="2017-04" db="EMBL/GenBank/DDBJ databases">
        <title>Genome sequencing of [Candida] sorbophila.</title>
        <authorList>
            <person name="Ahn J.O."/>
        </authorList>
    </citation>
    <scope>NUCLEOTIDE SEQUENCE [LARGE SCALE GENOMIC DNA]</scope>
    <source>
        <strain evidence="2 3">DS02</strain>
    </source>
</reference>
<accession>A0A2T0FKZ5</accession>
<dbReference type="GeneID" id="36517029"/>
<dbReference type="AlphaFoldDB" id="A0A2T0FKZ5"/>
<gene>
    <name evidence="2" type="ORF">B9G98_03281</name>
</gene>
<feature type="domain" description="Dienelactone hydrolase" evidence="1">
    <location>
        <begin position="43"/>
        <end position="248"/>
    </location>
</feature>
<dbReference type="Pfam" id="PF01738">
    <property type="entry name" value="DLH"/>
    <property type="match status" value="1"/>
</dbReference>
<dbReference type="PANTHER" id="PTHR17630:SF44">
    <property type="entry name" value="PROTEIN AIM2"/>
    <property type="match status" value="1"/>
</dbReference>
<evidence type="ECO:0000313" key="2">
    <source>
        <dbReference type="EMBL" id="PRT55661.1"/>
    </source>
</evidence>
<dbReference type="Gene3D" id="3.40.50.1820">
    <property type="entry name" value="alpha/beta hydrolase"/>
    <property type="match status" value="1"/>
</dbReference>
<proteinExistence type="predicted"/>
<keyword evidence="3" id="KW-1185">Reference proteome</keyword>
<sequence>MRTEAPVTPITMASNLPRDCCAKTFLHSGTPTGKLETLDGVLTYVTGDKSSKNVIIFYTDVFGPVYKNSQLLADMYAQEGYFVVVPDLFDGDYVPQNLEGFDWGAYMYKHRPEVVQAITEKTWNWIKANTSASFVGTLGYCFGARSAVRDIGNGRADSSSIFHPSFVTIEEIAAIKAPLLISAAETDEIYTVELRQKTEEKLREIGARYVQTVYSNTSHGFACRGDPSDKLAMAAMEKAFWDTCWWFSSARKFKNML</sequence>
<comment type="caution">
    <text evidence="2">The sequence shown here is derived from an EMBL/GenBank/DDBJ whole genome shotgun (WGS) entry which is preliminary data.</text>
</comment>